<dbReference type="InterPro" id="IPR004212">
    <property type="entry name" value="GTF2I"/>
</dbReference>
<gene>
    <name evidence="11" type="ORF">D9C73_017267</name>
</gene>
<name>A0A4U5V5K3_COLLU</name>
<keyword evidence="7" id="KW-0175">Coiled coil</keyword>
<keyword evidence="2" id="KW-0677">Repeat</keyword>
<dbReference type="Gene3D" id="2.30.30.190">
    <property type="entry name" value="CAP Gly-rich-like domain"/>
    <property type="match status" value="2"/>
</dbReference>
<dbReference type="InterPro" id="IPR036859">
    <property type="entry name" value="CAP-Gly_dom_sf"/>
</dbReference>
<dbReference type="PROSITE" id="PS00845">
    <property type="entry name" value="CAP_GLY_1"/>
    <property type="match status" value="1"/>
</dbReference>
<feature type="domain" description="CAP-Gly" evidence="10">
    <location>
        <begin position="191"/>
        <end position="233"/>
    </location>
</feature>
<dbReference type="Pfam" id="PF02946">
    <property type="entry name" value="GTF2I"/>
    <property type="match status" value="5"/>
</dbReference>
<feature type="compositionally biased region" description="Low complexity" evidence="8">
    <location>
        <begin position="354"/>
        <end position="375"/>
    </location>
</feature>
<dbReference type="Proteomes" id="UP000298787">
    <property type="component" value="Chromosome 15"/>
</dbReference>
<dbReference type="SUPFAM" id="SSF117773">
    <property type="entry name" value="GTF2I-like repeat"/>
    <property type="match status" value="5"/>
</dbReference>
<dbReference type="GO" id="GO:0005634">
    <property type="term" value="C:nucleus"/>
    <property type="evidence" value="ECO:0007669"/>
    <property type="project" value="UniProtKB-SubCell"/>
</dbReference>
<keyword evidence="5" id="KW-0804">Transcription</keyword>
<feature type="region of interest" description="Disordered" evidence="8">
    <location>
        <begin position="233"/>
        <end position="272"/>
    </location>
</feature>
<evidence type="ECO:0000256" key="2">
    <source>
        <dbReference type="ARBA" id="ARBA00022737"/>
    </source>
</evidence>
<comment type="subcellular location">
    <subcellularLocation>
        <location evidence="1">Nucleus</location>
    </subcellularLocation>
</comment>
<feature type="region of interest" description="Disordered" evidence="8">
    <location>
        <begin position="1424"/>
        <end position="1455"/>
    </location>
</feature>
<accession>A0A4U5V5K3</accession>
<feature type="domain" description="G protein gamma" evidence="9">
    <location>
        <begin position="398"/>
        <end position="470"/>
    </location>
</feature>
<feature type="region of interest" description="Disordered" evidence="8">
    <location>
        <begin position="1229"/>
        <end position="1253"/>
    </location>
</feature>
<feature type="compositionally biased region" description="Polar residues" evidence="8">
    <location>
        <begin position="286"/>
        <end position="300"/>
    </location>
</feature>
<feature type="compositionally biased region" description="Low complexity" evidence="8">
    <location>
        <begin position="1682"/>
        <end position="1708"/>
    </location>
</feature>
<evidence type="ECO:0000259" key="10">
    <source>
        <dbReference type="PROSITE" id="PS50245"/>
    </source>
</evidence>
<dbReference type="PANTHER" id="PTHR46304:SF1">
    <property type="entry name" value="GENERAL TRANSCRIPTION FACTOR II-I REPEAT DOMAIN-CONTAINING PROTEIN 1"/>
    <property type="match status" value="1"/>
</dbReference>
<keyword evidence="3" id="KW-0805">Transcription regulation</keyword>
<feature type="region of interest" description="Disordered" evidence="8">
    <location>
        <begin position="354"/>
        <end position="382"/>
    </location>
</feature>
<proteinExistence type="predicted"/>
<evidence type="ECO:0000256" key="4">
    <source>
        <dbReference type="ARBA" id="ARBA00023125"/>
    </source>
</evidence>
<feature type="compositionally biased region" description="Polar residues" evidence="8">
    <location>
        <begin position="1424"/>
        <end position="1441"/>
    </location>
</feature>
<dbReference type="PANTHER" id="PTHR46304">
    <property type="entry name" value="GENERAL TRANSCRIPTION FACTOR II-I REPEAT DOMAIN-CONTAINING PROTEIN 1"/>
    <property type="match status" value="1"/>
</dbReference>
<feature type="region of interest" description="Disordered" evidence="8">
    <location>
        <begin position="1675"/>
        <end position="1714"/>
    </location>
</feature>
<evidence type="ECO:0000256" key="7">
    <source>
        <dbReference type="SAM" id="Coils"/>
    </source>
</evidence>
<evidence type="ECO:0000313" key="11">
    <source>
        <dbReference type="EMBL" id="TKS83157.1"/>
    </source>
</evidence>
<dbReference type="PROSITE" id="PS50245">
    <property type="entry name" value="CAP_GLY_2"/>
    <property type="match status" value="1"/>
</dbReference>
<dbReference type="GO" id="GO:0003677">
    <property type="term" value="F:DNA binding"/>
    <property type="evidence" value="ECO:0007669"/>
    <property type="project" value="UniProtKB-KW"/>
</dbReference>
<evidence type="ECO:0000259" key="9">
    <source>
        <dbReference type="PROSITE" id="PS50058"/>
    </source>
</evidence>
<dbReference type="InterPro" id="IPR036647">
    <property type="entry name" value="GTF2I-like_rpt_sf"/>
</dbReference>
<evidence type="ECO:0000256" key="3">
    <source>
        <dbReference type="ARBA" id="ARBA00023015"/>
    </source>
</evidence>
<dbReference type="STRING" id="240159.A0A4U5V5K3"/>
<feature type="region of interest" description="Disordered" evidence="8">
    <location>
        <begin position="556"/>
        <end position="581"/>
    </location>
</feature>
<dbReference type="PROSITE" id="PS50058">
    <property type="entry name" value="G_PROTEIN_GAMMA"/>
    <property type="match status" value="1"/>
</dbReference>
<dbReference type="GO" id="GO:0003700">
    <property type="term" value="F:DNA-binding transcription factor activity"/>
    <property type="evidence" value="ECO:0007669"/>
    <property type="project" value="TreeGrafter"/>
</dbReference>
<feature type="compositionally biased region" description="Polar residues" evidence="8">
    <location>
        <begin position="2083"/>
        <end position="2092"/>
    </location>
</feature>
<protein>
    <submittedName>
        <fullName evidence="11">CAP-Gly domain-containing linker protein 2</fullName>
    </submittedName>
</protein>
<dbReference type="SMART" id="SM01052">
    <property type="entry name" value="CAP_GLY"/>
    <property type="match status" value="2"/>
</dbReference>
<evidence type="ECO:0000256" key="6">
    <source>
        <dbReference type="ARBA" id="ARBA00023242"/>
    </source>
</evidence>
<feature type="coiled-coil region" evidence="7">
    <location>
        <begin position="604"/>
        <end position="926"/>
    </location>
</feature>
<dbReference type="EMBL" id="CM014092">
    <property type="protein sequence ID" value="TKS83157.1"/>
    <property type="molecule type" value="Genomic_DNA"/>
</dbReference>
<feature type="region of interest" description="Disordered" evidence="8">
    <location>
        <begin position="2067"/>
        <end position="2092"/>
    </location>
</feature>
<sequence length="2124" mass="236030">MLCDSSILTHEHGAGLNPHTFKGSTSRRELRLVVHSHHHTPRRLCCFPSPFVQSSRKLKVGPVGRTLIGRSYFTPEKEFGAPAEGFLALLKGTTTAAVVLIWNKAGTSSRMNMLKSSGLKIPGRGPKHSSPVGRTSAGGTSSPVVPKDNCPLKPTTPTKISEEGDDVLGDYTVGEQVWVNGVKPGAIAYLGETQFAPGQWAGVILNDLVGKNDGSVGGVRYFECQPLQGIFTRPSKLTRQPVGEGSDSHSTDSLSAQNQTQQGGSGAPPGQRVVVPLREGLLNSAVKTGNESGSNMSDSGSVKKGGDKDLRVGDRVLVGGSKMGVIRYMGETDFAKGECPAKAKKSKRVAMGVSSLAHSPSSSSISSVSSVASSVGGRPSRAGLLTETSSRYARKISGTTALQEALKEKQQHIEQLLAERDLERADMAKATSHICEYVTENEGTLQQVKGMLATTEKDKLELANQLEEEKRKVEDLQFRVEEESITKGDLETQTKLEHAHIRQLEQSLLLEKSRAEMLQKELVKRRQTTVEEQSRIMQLEKELSSRRVEIENLQAQLRGSETSSQQASDSEAAPGTDTQPETLLLREQLVSAGREHFKESSELKEKYETALAACQQEIDTLKAVVDNKNQEISEMKQKVQQAAKENMEMMDTWKDKFDTLVSNHQRSLEELKAKLSSDQAAPAGQEQDAQELRATLEGLKMEHQLEMENLKAKHKIEAAILTKEREDLCARLQEAKDQLAEGNQAWRTEVEAKSSKQALEEVTDKLQKAEQRLAEMEKLKMEQDKSTGELRERLELSEKKMMDYEALQKAQAESQEEIQKLEEKLRVTANQLQAIQADRYTSHDANVIEDNEISEEKMKLKQNIEETMEKLLKREKEVSTLTSQVEALKSQMGALEGKVRSGEKKVEAMAKEKVRLETELESMTKKSHDASGQLVNISQELLKKERSLNELRVLLLETHRHSRDMEKDLNREVHKAEWRVKEQKLQDDIKTLREKLLLLGRERSSPDHRRYSMLDPSALDSEVSRLRQRLLSTEEALRNALEHNQQVDQLVQAMRRHPDKSPVKLIGDPTCNGKNNMSGLNVSFRGFEYYKRSHRFKVMPLRSHVMCELKEQNMELSQHNFAALGMAQMRKLTCDGIRTNSRGEPQVPLVSARQEILTSLVSALDSVCMAMSKLNAEVACVTIHEDSVIAVGTEKGRVFLNSRREIQTDFYKFCRVPCVQNLTTANAHTKDQEGDLSKLSKDSEHGKPRAPSDAQSNIFVLRKMVEEVFTVLYSEAVGKSSLVPVPYEWIQKDPSCVVAHGLPEGVTLKKPSEYDTKTLMKILEQSHRIQFTVKRPAEDLSREAKTSTDVNHNSSTAVMTPSSHGPGKATGQVVASSSPATSSNSILSSFLYGMPMSSKPHPDGKLDFKPMSLLNLGKDRVANWTSGTDKSTSVKDSANNDETTRLPGEQGQSPPGIHISKRLLFSIVHEKSEKWDSFIRETEDINTLRECVQILFNSRYAEALGLDHMVPVPYRKIACDPGAVEIIGIPDQIPFKRPCTYGVPKLKRILDERHGIRFIVKRMFDERIFTAAGKIAREEGKHDLGCTPEDSFPDNLSIPPTTAELVSNPHSSRTSSCCNCMTLFRRYGPLSKVQCETEPNQLKVCGTASNSARLNQHSFVDYSILIGQLWKHAGTSGEEPSESVAEPVAAAACPATASPPSAPSAPHHPSMENHTAGSLVEDIGEMILQIRRQVESLFSIKYAEALGLPEPAKVPYSKFQMYPEDLYVTGLPEGISLRRPNCFGAAKLRKILAASGQIQFVIKRPELLTEQVKQEMPSIPVCDPELDAKDATPVTEDTAAIPKRPGFSECLESKLSRIDLANTLREQVQDLFNRKYGEALGIKYPVQVPYKRIKNNPDSVIIEGLPPGIPFRKPCTFGSQNLERILAVADKISFTITRPFQGLIPKPAPRRVTLLKKAYASISDDDDINRMGEKVVLREQVKELFNKKYGEALGLDRSVMVPYKLIRGSPESVEVSGLPDDIPFRNPNTYDIVCLEKILQAADEITFNIKSQLQPFAEICSQACNTGTNASTNRRKRKRVQESNRVPASSDLGISTNQIPVMQWPMYMVDYSGVNVQVPGKVNY</sequence>
<organism evidence="11 12">
    <name type="scientific">Collichthys lucidus</name>
    <name type="common">Big head croaker</name>
    <name type="synonym">Sciaena lucida</name>
    <dbReference type="NCBI Taxonomy" id="240159"/>
    <lineage>
        <taxon>Eukaryota</taxon>
        <taxon>Metazoa</taxon>
        <taxon>Chordata</taxon>
        <taxon>Craniata</taxon>
        <taxon>Vertebrata</taxon>
        <taxon>Euteleostomi</taxon>
        <taxon>Actinopterygii</taxon>
        <taxon>Neopterygii</taxon>
        <taxon>Teleostei</taxon>
        <taxon>Neoteleostei</taxon>
        <taxon>Acanthomorphata</taxon>
        <taxon>Eupercaria</taxon>
        <taxon>Sciaenidae</taxon>
        <taxon>Collichthys</taxon>
    </lineage>
</organism>
<feature type="coiled-coil region" evidence="7">
    <location>
        <begin position="399"/>
        <end position="426"/>
    </location>
</feature>
<dbReference type="InterPro" id="IPR000938">
    <property type="entry name" value="CAP-Gly_domain"/>
</dbReference>
<reference evidence="11 12" key="1">
    <citation type="submission" date="2019-01" db="EMBL/GenBank/DDBJ databases">
        <title>Genome Assembly of Collichthys lucidus.</title>
        <authorList>
            <person name="Cai M."/>
            <person name="Xiao S."/>
        </authorList>
    </citation>
    <scope>NUCLEOTIDE SEQUENCE [LARGE SCALE GENOMIC DNA]</scope>
    <source>
        <strain evidence="11">JT15FE1705JMU</strain>
        <tissue evidence="11">Muscle</tissue>
    </source>
</reference>
<feature type="region of interest" description="Disordered" evidence="8">
    <location>
        <begin position="1338"/>
        <end position="1380"/>
    </location>
</feature>
<keyword evidence="12" id="KW-1185">Reference proteome</keyword>
<dbReference type="GO" id="GO:0007186">
    <property type="term" value="P:G protein-coupled receptor signaling pathway"/>
    <property type="evidence" value="ECO:0007669"/>
    <property type="project" value="InterPro"/>
</dbReference>
<feature type="compositionally biased region" description="Polar residues" evidence="8">
    <location>
        <begin position="251"/>
        <end position="262"/>
    </location>
</feature>
<dbReference type="SUPFAM" id="SSF74924">
    <property type="entry name" value="Cap-Gly domain"/>
    <property type="match status" value="2"/>
</dbReference>
<feature type="coiled-coil region" evidence="7">
    <location>
        <begin position="452"/>
        <end position="556"/>
    </location>
</feature>
<keyword evidence="4" id="KW-0238">DNA-binding</keyword>
<feature type="compositionally biased region" description="Basic and acidic residues" evidence="8">
    <location>
        <begin position="1229"/>
        <end position="1247"/>
    </location>
</feature>
<evidence type="ECO:0000256" key="5">
    <source>
        <dbReference type="ARBA" id="ARBA00023163"/>
    </source>
</evidence>
<dbReference type="Pfam" id="PF01302">
    <property type="entry name" value="CAP_GLY"/>
    <property type="match status" value="1"/>
</dbReference>
<dbReference type="PROSITE" id="PS51139">
    <property type="entry name" value="GTF2I"/>
    <property type="match status" value="5"/>
</dbReference>
<feature type="compositionally biased region" description="Polar residues" evidence="8">
    <location>
        <begin position="1347"/>
        <end position="1363"/>
    </location>
</feature>
<dbReference type="Gene3D" id="3.90.1460.10">
    <property type="entry name" value="GTF2I-like"/>
    <property type="match status" value="5"/>
</dbReference>
<evidence type="ECO:0000256" key="8">
    <source>
        <dbReference type="SAM" id="MobiDB-lite"/>
    </source>
</evidence>
<dbReference type="InterPro" id="IPR015898">
    <property type="entry name" value="G-protein_gamma-like_dom"/>
</dbReference>
<feature type="coiled-coil region" evidence="7">
    <location>
        <begin position="966"/>
        <end position="1043"/>
    </location>
</feature>
<feature type="region of interest" description="Disordered" evidence="8">
    <location>
        <begin position="117"/>
        <end position="166"/>
    </location>
</feature>
<feature type="region of interest" description="Disordered" evidence="8">
    <location>
        <begin position="286"/>
        <end position="308"/>
    </location>
</feature>
<evidence type="ECO:0000313" key="12">
    <source>
        <dbReference type="Proteomes" id="UP000298787"/>
    </source>
</evidence>
<evidence type="ECO:0000256" key="1">
    <source>
        <dbReference type="ARBA" id="ARBA00004123"/>
    </source>
</evidence>
<keyword evidence="6" id="KW-0539">Nucleus</keyword>
<feature type="compositionally biased region" description="Polar residues" evidence="8">
    <location>
        <begin position="556"/>
        <end position="569"/>
    </location>
</feature>